<keyword evidence="1" id="KW-1133">Transmembrane helix</keyword>
<comment type="caution">
    <text evidence="3">The sequence shown here is derived from an EMBL/GenBank/DDBJ whole genome shotgun (WGS) entry which is preliminary data.</text>
</comment>
<protein>
    <submittedName>
        <fullName evidence="3">Nitrous oxide reductase family maturation protein NosD</fullName>
    </submittedName>
</protein>
<evidence type="ECO:0000313" key="3">
    <source>
        <dbReference type="EMBL" id="HER97269.1"/>
    </source>
</evidence>
<evidence type="ECO:0000256" key="1">
    <source>
        <dbReference type="SAM" id="Phobius"/>
    </source>
</evidence>
<gene>
    <name evidence="3" type="primary">nosD</name>
    <name evidence="3" type="ORF">ENO59_12325</name>
</gene>
<dbReference type="AlphaFoldDB" id="A0A7V2F776"/>
<keyword evidence="1" id="KW-0472">Membrane</keyword>
<dbReference type="EMBL" id="DSGB01000007">
    <property type="protein sequence ID" value="HER97269.1"/>
    <property type="molecule type" value="Genomic_DNA"/>
</dbReference>
<dbReference type="InterPro" id="IPR011050">
    <property type="entry name" value="Pectin_lyase_fold/virulence"/>
</dbReference>
<dbReference type="NCBIfam" id="TIGR04247">
    <property type="entry name" value="NosD_copper_fam"/>
    <property type="match status" value="1"/>
</dbReference>
<feature type="transmembrane region" description="Helical" evidence="1">
    <location>
        <begin position="428"/>
        <end position="446"/>
    </location>
</feature>
<dbReference type="InterPro" id="IPR006633">
    <property type="entry name" value="Carb-bd_sugar_hydrolysis-dom"/>
</dbReference>
<accession>A0A7V2F776</accession>
<name>A0A7V2F776_RHOMR</name>
<dbReference type="InterPro" id="IPR026464">
    <property type="entry name" value="NosD_copper_fam"/>
</dbReference>
<dbReference type="SMART" id="SM00710">
    <property type="entry name" value="PbH1"/>
    <property type="match status" value="6"/>
</dbReference>
<dbReference type="SUPFAM" id="SSF51126">
    <property type="entry name" value="Pectin lyase-like"/>
    <property type="match status" value="1"/>
</dbReference>
<keyword evidence="1" id="KW-0812">Transmembrane</keyword>
<dbReference type="InterPro" id="IPR012334">
    <property type="entry name" value="Pectin_lyas_fold"/>
</dbReference>
<dbReference type="Pfam" id="PF05048">
    <property type="entry name" value="NosD"/>
    <property type="match status" value="1"/>
</dbReference>
<dbReference type="SMART" id="SM00722">
    <property type="entry name" value="CASH"/>
    <property type="match status" value="1"/>
</dbReference>
<evidence type="ECO:0000259" key="2">
    <source>
        <dbReference type="SMART" id="SM00722"/>
    </source>
</evidence>
<reference evidence="3" key="1">
    <citation type="journal article" date="2020" name="mSystems">
        <title>Genome- and Community-Level Interaction Insights into Carbon Utilization and Element Cycling Functions of Hydrothermarchaeota in Hydrothermal Sediment.</title>
        <authorList>
            <person name="Zhou Z."/>
            <person name="Liu Y."/>
            <person name="Xu W."/>
            <person name="Pan J."/>
            <person name="Luo Z.H."/>
            <person name="Li M."/>
        </authorList>
    </citation>
    <scope>NUCLEOTIDE SEQUENCE [LARGE SCALE GENOMIC DNA]</scope>
    <source>
        <strain evidence="3">SpSt-143</strain>
    </source>
</reference>
<dbReference type="Gene3D" id="2.160.20.10">
    <property type="entry name" value="Single-stranded right-handed beta-helix, Pectin lyase-like"/>
    <property type="match status" value="1"/>
</dbReference>
<feature type="domain" description="Carbohydrate-binding/sugar hydrolysis" evidence="2">
    <location>
        <begin position="37"/>
        <end position="180"/>
    </location>
</feature>
<dbReference type="InterPro" id="IPR007742">
    <property type="entry name" value="NosD_dom"/>
</dbReference>
<dbReference type="InterPro" id="IPR006626">
    <property type="entry name" value="PbH1"/>
</dbReference>
<proteinExistence type="predicted"/>
<organism evidence="3">
    <name type="scientific">Rhodothermus marinus</name>
    <name type="common">Rhodothermus obamensis</name>
    <dbReference type="NCBI Taxonomy" id="29549"/>
    <lineage>
        <taxon>Bacteria</taxon>
        <taxon>Pseudomonadati</taxon>
        <taxon>Rhodothermota</taxon>
        <taxon>Rhodothermia</taxon>
        <taxon>Rhodothermales</taxon>
        <taxon>Rhodothermaceae</taxon>
        <taxon>Rhodothermus</taxon>
    </lineage>
</organism>
<sequence length="454" mass="50419">MWLRRAHKTWGLLVVVLLALPLKAQPVASLQDLLNQAQAGDTLRIKSGLYAGPVRITKPMVLLGEQTPIIDGQGRGTVVTIEAPDVVLQGFVIRNSGRVLDQDDAGILVSAPRVTIADNRIEHVLFGIYLRQADSCRIERNTITGDPSLETARRGDLIRLWYSHNVHILNNRIQHGRDVVIWFSKGVVLKGNTVTLSRYGQHFMYSDSALIEQNRMLHNSVGAYLMYSRHLVFRKNLLAYNRHASGIGIGLKDMDHVVLESNAVIDNQVGIFVDSSPRALDAQIHYNQNVLAYNDVGLQTLGPAPRSLFENNSFIENYEQIDILGGGQFTESIGSFWRQNYWSDYRGYDADRDGLGEVPYQAVALFDALTDQTPALRWFAFSPVVQALELAARAFPVMRPVPKLTDPQPRLRPILPEGLPAAKQQPSAALALAGLGLLLLSILVMGKARLQPLR</sequence>